<sequence length="348" mass="37901">MGTYTLTLTSHKVADTHVERVMSLQYKDQSLKRSIIHLQFTSWPELGLPDSKGNLLRFIQDVHSHYLHQRPLHMPIVVHCSSGVGRTGAFCLLYAAVQEVEAANGIPELAELVKKMRQQRKHMLHEKIHLKFCYEAVLKHAEQLLQRHGFYTPSTSKPQPSASQKVYSLQDPQDIVLGGDMPISSIQATIAKLSIKPCSGSPEGTNHYQPPLLPDPELPPHDIIQAVVPPSSSHPDLTASVIPESQTPPIPTTSNGTGESPAEVANSHDPAPSPEPSAAGTTPSSSSLTLLASLTPETFSLDGSQRGKQKMNKQNFLQPQNGSGLARGGKSPDDPLNMLDPLWTLNKT</sequence>
<evidence type="ECO:0000256" key="1">
    <source>
        <dbReference type="SAM" id="MobiDB-lite"/>
    </source>
</evidence>
<dbReference type="SMART" id="SM00404">
    <property type="entry name" value="PTPc_motif"/>
    <property type="match status" value="1"/>
</dbReference>
<name>A0ABN9MPB8_9NEOB</name>
<dbReference type="PROSITE" id="PS00383">
    <property type="entry name" value="TYR_PHOSPHATASE_1"/>
    <property type="match status" value="1"/>
</dbReference>
<feature type="compositionally biased region" description="Low complexity" evidence="1">
    <location>
        <begin position="276"/>
        <end position="296"/>
    </location>
</feature>
<evidence type="ECO:0000313" key="5">
    <source>
        <dbReference type="Proteomes" id="UP001176940"/>
    </source>
</evidence>
<accession>A0ABN9MPB8</accession>
<gene>
    <name evidence="4" type="ORF">RIMI_LOCUS22104756</name>
</gene>
<dbReference type="PANTHER" id="PTHR23030:SF30">
    <property type="entry name" value="TYROSINE-PROTEIN PHOSPHATASE NON-RECEPTOR TYPE 23"/>
    <property type="match status" value="1"/>
</dbReference>
<evidence type="ECO:0000259" key="2">
    <source>
        <dbReference type="PROSITE" id="PS50055"/>
    </source>
</evidence>
<dbReference type="SUPFAM" id="SSF52799">
    <property type="entry name" value="(Phosphotyrosine protein) phosphatases II"/>
    <property type="match status" value="1"/>
</dbReference>
<dbReference type="Gene3D" id="3.90.190.10">
    <property type="entry name" value="Protein tyrosine phosphatase superfamily"/>
    <property type="match status" value="1"/>
</dbReference>
<dbReference type="Pfam" id="PF00102">
    <property type="entry name" value="Y_phosphatase"/>
    <property type="match status" value="1"/>
</dbReference>
<dbReference type="InterPro" id="IPR016130">
    <property type="entry name" value="Tyr_Pase_AS"/>
</dbReference>
<feature type="compositionally biased region" description="Polar residues" evidence="1">
    <location>
        <begin position="312"/>
        <end position="323"/>
    </location>
</feature>
<keyword evidence="5" id="KW-1185">Reference proteome</keyword>
<feature type="domain" description="Tyrosine specific protein phosphatases" evidence="3">
    <location>
        <begin position="53"/>
        <end position="131"/>
    </location>
</feature>
<feature type="domain" description="Tyrosine-protein phosphatase" evidence="2">
    <location>
        <begin position="1"/>
        <end position="140"/>
    </location>
</feature>
<dbReference type="Proteomes" id="UP001176940">
    <property type="component" value="Unassembled WGS sequence"/>
</dbReference>
<dbReference type="SMART" id="SM00194">
    <property type="entry name" value="PTPc"/>
    <property type="match status" value="1"/>
</dbReference>
<feature type="region of interest" description="Disordered" evidence="1">
    <location>
        <begin position="200"/>
        <end position="348"/>
    </location>
</feature>
<dbReference type="InterPro" id="IPR000242">
    <property type="entry name" value="PTP_cat"/>
</dbReference>
<evidence type="ECO:0000259" key="3">
    <source>
        <dbReference type="PROSITE" id="PS50056"/>
    </source>
</evidence>
<dbReference type="InterPro" id="IPR000387">
    <property type="entry name" value="Tyr_Pase_dom"/>
</dbReference>
<dbReference type="EMBL" id="CAUEEQ010078208">
    <property type="protein sequence ID" value="CAJ0967270.1"/>
    <property type="molecule type" value="Genomic_DNA"/>
</dbReference>
<dbReference type="PROSITE" id="PS50055">
    <property type="entry name" value="TYR_PHOSPHATASE_PTP"/>
    <property type="match status" value="1"/>
</dbReference>
<protein>
    <recommendedName>
        <fullName evidence="6">Tyrosine-protein phosphatase non-receptor type 23</fullName>
    </recommendedName>
</protein>
<organism evidence="4 5">
    <name type="scientific">Ranitomeya imitator</name>
    <name type="common">mimic poison frog</name>
    <dbReference type="NCBI Taxonomy" id="111125"/>
    <lineage>
        <taxon>Eukaryota</taxon>
        <taxon>Metazoa</taxon>
        <taxon>Chordata</taxon>
        <taxon>Craniata</taxon>
        <taxon>Vertebrata</taxon>
        <taxon>Euteleostomi</taxon>
        <taxon>Amphibia</taxon>
        <taxon>Batrachia</taxon>
        <taxon>Anura</taxon>
        <taxon>Neobatrachia</taxon>
        <taxon>Hyloidea</taxon>
        <taxon>Dendrobatidae</taxon>
        <taxon>Dendrobatinae</taxon>
        <taxon>Ranitomeya</taxon>
    </lineage>
</organism>
<proteinExistence type="predicted"/>
<dbReference type="PROSITE" id="PS50056">
    <property type="entry name" value="TYR_PHOSPHATASE_2"/>
    <property type="match status" value="1"/>
</dbReference>
<dbReference type="PANTHER" id="PTHR23030">
    <property type="entry name" value="PCD6 INTERACTING PROTEIN-RELATED"/>
    <property type="match status" value="1"/>
</dbReference>
<dbReference type="InterPro" id="IPR029021">
    <property type="entry name" value="Prot-tyrosine_phosphatase-like"/>
</dbReference>
<evidence type="ECO:0008006" key="6">
    <source>
        <dbReference type="Google" id="ProtNLM"/>
    </source>
</evidence>
<comment type="caution">
    <text evidence="4">The sequence shown here is derived from an EMBL/GenBank/DDBJ whole genome shotgun (WGS) entry which is preliminary data.</text>
</comment>
<dbReference type="InterPro" id="IPR003595">
    <property type="entry name" value="Tyr_Pase_cat"/>
</dbReference>
<reference evidence="4" key="1">
    <citation type="submission" date="2023-07" db="EMBL/GenBank/DDBJ databases">
        <authorList>
            <person name="Stuckert A."/>
        </authorList>
    </citation>
    <scope>NUCLEOTIDE SEQUENCE</scope>
</reference>
<evidence type="ECO:0000313" key="4">
    <source>
        <dbReference type="EMBL" id="CAJ0967270.1"/>
    </source>
</evidence>
<dbReference type="PRINTS" id="PR00700">
    <property type="entry name" value="PRTYPHPHTASE"/>
</dbReference>